<keyword evidence="2" id="KW-0964">Secreted</keyword>
<dbReference type="Gene3D" id="3.80.10.10">
    <property type="entry name" value="Ribonuclease Inhibitor"/>
    <property type="match status" value="1"/>
</dbReference>
<feature type="compositionally biased region" description="Polar residues" evidence="6">
    <location>
        <begin position="585"/>
        <end position="622"/>
    </location>
</feature>
<gene>
    <name evidence="11" type="ORF">HZR21_04110</name>
</gene>
<dbReference type="Pfam" id="PF00746">
    <property type="entry name" value="Gram_pos_anchor"/>
    <property type="match status" value="1"/>
</dbReference>
<dbReference type="EMBL" id="JACBNY010000004">
    <property type="protein sequence ID" value="MBA0016337.1"/>
    <property type="molecule type" value="Genomic_DNA"/>
</dbReference>
<dbReference type="InterPro" id="IPR013783">
    <property type="entry name" value="Ig-like_fold"/>
</dbReference>
<sequence>MATETTPEIGNIEEQEPKESSANSETPHESDAINDSKDTETSDTTADSQVTKDDDKTPKTADTLKATDTVYDSLTPKSDDKTTVSTQTADTTEKSWLATELEDNQPFITATVTAVNKSESEIQKSDLEKLTTLRVNGASSIPEKISDYTALSSLSVNNGTVSRIPEGLYALNRTLTRLDIKNNKFIVLPDKLFDDSLWTGQSTGLIVLCDNNQIVSNIPRNIKATGMLDYNSRNNMLEYYNFTDYHNNPQAQLMYKGAPPAVTVPVGFDFNTAIPDTTNLSVYVTDKGYQDLFPGHEFVYDDDGTSPVIQNGVATRAGTGKIWVKSKFSTASNPFAKTQIKVTVTAPVVAGDVTVKYEDTSGNSLSEAVVKSGNIGESYTTKQEDIEGYVFKEVKGDAIGKFTTAPQTVTYVYEPAVNKSTVVVRDSELTIGDTWQPEDNFVSATNYDGDSIPLSAIHVEGTVDTSIAGIYKVTYMQAVPSFLKTTENEGDYFATATITVKEAEPVKGGDITTTYVDVDGNPISETAVKTGLIGETYTTEQKDIKGYSFKEVQGVASGKFTDQPQTVVYVYTKNKSDVVNPEPNPDSNSDSKTGNQPIGKSDNQYQSKASVSSNQKQTLPETGETDSMTLMSVSLGLLLSAVILLALALRLKQTQK</sequence>
<dbReference type="AlphaFoldDB" id="A0A7V8N0H5"/>
<evidence type="ECO:0000256" key="6">
    <source>
        <dbReference type="SAM" id="MobiDB-lite"/>
    </source>
</evidence>
<feature type="transmembrane region" description="Helical" evidence="7">
    <location>
        <begin position="628"/>
        <end position="649"/>
    </location>
</feature>
<dbReference type="Pfam" id="PF06458">
    <property type="entry name" value="MucBP"/>
    <property type="match status" value="2"/>
</dbReference>
<dbReference type="Pfam" id="PF07523">
    <property type="entry name" value="Big_3"/>
    <property type="match status" value="1"/>
</dbReference>
<keyword evidence="5" id="KW-0572">Peptidoglycan-anchor</keyword>
<evidence type="ECO:0000313" key="12">
    <source>
        <dbReference type="Proteomes" id="UP000530186"/>
    </source>
</evidence>
<keyword evidence="1" id="KW-0134">Cell wall</keyword>
<feature type="domain" description="MucBP" evidence="9">
    <location>
        <begin position="511"/>
        <end position="572"/>
    </location>
</feature>
<evidence type="ECO:0000256" key="7">
    <source>
        <dbReference type="SAM" id="Phobius"/>
    </source>
</evidence>
<organism evidence="11 12">
    <name type="scientific">Pseudolactococcus laudensis</name>
    <dbReference type="NCBI Taxonomy" id="1494461"/>
    <lineage>
        <taxon>Bacteria</taxon>
        <taxon>Bacillati</taxon>
        <taxon>Bacillota</taxon>
        <taxon>Bacilli</taxon>
        <taxon>Lactobacillales</taxon>
        <taxon>Streptococcaceae</taxon>
        <taxon>Pseudolactococcus</taxon>
    </lineage>
</organism>
<protein>
    <submittedName>
        <fullName evidence="11">MucBP domain-containing protein</fullName>
    </submittedName>
</protein>
<dbReference type="Gene3D" id="2.60.40.10">
    <property type="entry name" value="Immunoglobulins"/>
    <property type="match status" value="1"/>
</dbReference>
<reference evidence="11 12" key="1">
    <citation type="submission" date="2020-07" db="EMBL/GenBank/DDBJ databases">
        <authorList>
            <person name="Hilgarth M."/>
            <person name="Werum V."/>
            <person name="Vogel R.F."/>
        </authorList>
    </citation>
    <scope>NUCLEOTIDE SEQUENCE [LARGE SCALE GENOMIC DNA]</scope>
    <source>
        <strain evidence="11 12">DSM 28961</strain>
    </source>
</reference>
<keyword evidence="4" id="KW-0677">Repeat</keyword>
<name>A0A7V8N0H5_9LACT</name>
<keyword evidence="7" id="KW-0472">Membrane</keyword>
<proteinExistence type="predicted"/>
<evidence type="ECO:0000256" key="4">
    <source>
        <dbReference type="ARBA" id="ARBA00022737"/>
    </source>
</evidence>
<evidence type="ECO:0000256" key="1">
    <source>
        <dbReference type="ARBA" id="ARBA00022512"/>
    </source>
</evidence>
<evidence type="ECO:0000256" key="5">
    <source>
        <dbReference type="ARBA" id="ARBA00023088"/>
    </source>
</evidence>
<dbReference type="InterPro" id="IPR022038">
    <property type="entry name" value="Ig-like_bact"/>
</dbReference>
<dbReference type="GeneID" id="303194697"/>
<feature type="compositionally biased region" description="Basic and acidic residues" evidence="6">
    <location>
        <begin position="26"/>
        <end position="40"/>
    </location>
</feature>
<dbReference type="InterPro" id="IPR032675">
    <property type="entry name" value="LRR_dom_sf"/>
</dbReference>
<accession>A0A7V8N0H5</accession>
<feature type="compositionally biased region" description="Basic and acidic residues" evidence="6">
    <location>
        <begin position="50"/>
        <end position="59"/>
    </location>
</feature>
<dbReference type="RefSeq" id="WP_180746563.1">
    <property type="nucleotide sequence ID" value="NZ_CBCRWQ010000004.1"/>
</dbReference>
<feature type="region of interest" description="Disordered" evidence="6">
    <location>
        <begin position="1"/>
        <end position="65"/>
    </location>
</feature>
<keyword evidence="7" id="KW-0812">Transmembrane</keyword>
<feature type="domain" description="MucBP" evidence="9">
    <location>
        <begin position="352"/>
        <end position="414"/>
    </location>
</feature>
<evidence type="ECO:0000259" key="9">
    <source>
        <dbReference type="Pfam" id="PF06458"/>
    </source>
</evidence>
<keyword evidence="7" id="KW-1133">Transmembrane helix</keyword>
<dbReference type="InterPro" id="IPR009459">
    <property type="entry name" value="MucBP_dom"/>
</dbReference>
<keyword evidence="3" id="KW-0732">Signal</keyword>
<evidence type="ECO:0000256" key="2">
    <source>
        <dbReference type="ARBA" id="ARBA00022525"/>
    </source>
</evidence>
<comment type="caution">
    <text evidence="11">The sequence shown here is derived from an EMBL/GenBank/DDBJ whole genome shotgun (WGS) entry which is preliminary data.</text>
</comment>
<evidence type="ECO:0000259" key="8">
    <source>
        <dbReference type="Pfam" id="PF00746"/>
    </source>
</evidence>
<dbReference type="SUPFAM" id="SSF52058">
    <property type="entry name" value="L domain-like"/>
    <property type="match status" value="1"/>
</dbReference>
<dbReference type="InterPro" id="IPR019931">
    <property type="entry name" value="LPXTG_anchor"/>
</dbReference>
<feature type="domain" description="Ig-like" evidence="10">
    <location>
        <begin position="424"/>
        <end position="475"/>
    </location>
</feature>
<evidence type="ECO:0000259" key="10">
    <source>
        <dbReference type="Pfam" id="PF07523"/>
    </source>
</evidence>
<dbReference type="Proteomes" id="UP000530186">
    <property type="component" value="Unassembled WGS sequence"/>
</dbReference>
<feature type="domain" description="Gram-positive cocci surface proteins LPxTG" evidence="8">
    <location>
        <begin position="613"/>
        <end position="645"/>
    </location>
</feature>
<keyword evidence="12" id="KW-1185">Reference proteome</keyword>
<evidence type="ECO:0000313" key="11">
    <source>
        <dbReference type="EMBL" id="MBA0016337.1"/>
    </source>
</evidence>
<dbReference type="Gene3D" id="3.10.20.320">
    <property type="entry name" value="Putative peptidoglycan bound protein (lpxtg motif)"/>
    <property type="match status" value="2"/>
</dbReference>
<evidence type="ECO:0000256" key="3">
    <source>
        <dbReference type="ARBA" id="ARBA00022729"/>
    </source>
</evidence>
<feature type="region of interest" description="Disordered" evidence="6">
    <location>
        <begin position="574"/>
        <end position="622"/>
    </location>
</feature>